<keyword evidence="3 9" id="KW-0548">Nucleotidyltransferase</keyword>
<dbReference type="GO" id="GO:0005524">
    <property type="term" value="F:ATP binding"/>
    <property type="evidence" value="ECO:0007669"/>
    <property type="project" value="UniProtKB-KW"/>
</dbReference>
<dbReference type="CDD" id="cd02163">
    <property type="entry name" value="PPAT"/>
    <property type="match status" value="1"/>
</dbReference>
<comment type="function">
    <text evidence="9">Reversibly transfers an adenylyl group from ATP to 4'-phosphopantetheine, yielding dephospho-CoA (dPCoA) and pyrophosphate.</text>
</comment>
<comment type="pathway">
    <text evidence="9">Cofactor biosynthesis; coenzyme A biosynthesis; CoA from (R)-pantothenate: step 4/5.</text>
</comment>
<dbReference type="PANTHER" id="PTHR21342:SF1">
    <property type="entry name" value="PHOSPHOPANTETHEINE ADENYLYLTRANSFERASE"/>
    <property type="match status" value="1"/>
</dbReference>
<keyword evidence="1 9" id="KW-0963">Cytoplasm</keyword>
<keyword evidence="2 9" id="KW-0808">Transferase</keyword>
<gene>
    <name evidence="9 11" type="primary">coaD</name>
    <name evidence="11" type="ORF">NCTC4670_01282</name>
</gene>
<feature type="domain" description="Cytidyltransferase-like" evidence="10">
    <location>
        <begin position="7"/>
        <end position="136"/>
    </location>
</feature>
<dbReference type="HAMAP" id="MF_00151">
    <property type="entry name" value="PPAT_bact"/>
    <property type="match status" value="1"/>
</dbReference>
<organism evidence="11 12">
    <name type="scientific">Streptococcus dysgalactiae subsp. dysgalactiae</name>
    <dbReference type="NCBI Taxonomy" id="99822"/>
    <lineage>
        <taxon>Bacteria</taxon>
        <taxon>Bacillati</taxon>
        <taxon>Bacillota</taxon>
        <taxon>Bacilli</taxon>
        <taxon>Lactobacillales</taxon>
        <taxon>Streptococcaceae</taxon>
        <taxon>Streptococcus</taxon>
    </lineage>
</organism>
<keyword evidence="6 9" id="KW-0460">Magnesium</keyword>
<accession>A0A380JYC3</accession>
<dbReference type="InterPro" id="IPR014729">
    <property type="entry name" value="Rossmann-like_a/b/a_fold"/>
</dbReference>
<proteinExistence type="inferred from homology"/>
<feature type="binding site" evidence="9">
    <location>
        <begin position="91"/>
        <end position="93"/>
    </location>
    <ligand>
        <name>ATP</name>
        <dbReference type="ChEBI" id="CHEBI:30616"/>
    </ligand>
</feature>
<evidence type="ECO:0000256" key="5">
    <source>
        <dbReference type="ARBA" id="ARBA00022840"/>
    </source>
</evidence>
<sequence>MSSKIGLYTGSFDPVTNGHLDIIKRASQLCNHLYIGIFYNPIKEGLFPPQTRQLMLKQALAEMTNVSVVMAENRLAVDVAKELQVTHLVRGLRNGTDFDYEANLEYFNHMLAPTLETVYFISRNEWQQLSSSRVRELIHFQSSLEGLVPQSVMTQVEKMNENN</sequence>
<dbReference type="NCBIfam" id="TIGR00125">
    <property type="entry name" value="cyt_tran_rel"/>
    <property type="match status" value="1"/>
</dbReference>
<evidence type="ECO:0000313" key="11">
    <source>
        <dbReference type="EMBL" id="SUN50252.1"/>
    </source>
</evidence>
<name>A0A380JYC3_STRDY</name>
<dbReference type="InterPro" id="IPR001980">
    <property type="entry name" value="PPAT"/>
</dbReference>
<evidence type="ECO:0000256" key="6">
    <source>
        <dbReference type="ARBA" id="ARBA00022842"/>
    </source>
</evidence>
<dbReference type="GO" id="GO:0005737">
    <property type="term" value="C:cytoplasm"/>
    <property type="evidence" value="ECO:0007669"/>
    <property type="project" value="UniProtKB-SubCell"/>
</dbReference>
<protein>
    <recommendedName>
        <fullName evidence="9">Phosphopantetheine adenylyltransferase</fullName>
        <ecNumber evidence="9">2.7.7.3</ecNumber>
    </recommendedName>
    <alternativeName>
        <fullName evidence="9">Dephospho-CoA pyrophosphorylase</fullName>
    </alternativeName>
    <alternativeName>
        <fullName evidence="9">Pantetheine-phosphate adenylyltransferase</fullName>
        <shortName evidence="9">PPAT</shortName>
    </alternativeName>
</protein>
<evidence type="ECO:0000256" key="7">
    <source>
        <dbReference type="ARBA" id="ARBA00022993"/>
    </source>
</evidence>
<comment type="similarity">
    <text evidence="9">Belongs to the bacterial CoaD family.</text>
</comment>
<feature type="site" description="Transition state stabilizer" evidence="9">
    <location>
        <position position="19"/>
    </location>
</feature>
<reference evidence="11 12" key="1">
    <citation type="submission" date="2018-06" db="EMBL/GenBank/DDBJ databases">
        <authorList>
            <consortium name="Pathogen Informatics"/>
            <person name="Doyle S."/>
        </authorList>
    </citation>
    <scope>NUCLEOTIDE SEQUENCE [LARGE SCALE GENOMIC DNA]</scope>
    <source>
        <strain evidence="11 12">NCTC4670</strain>
    </source>
</reference>
<comment type="subcellular location">
    <subcellularLocation>
        <location evidence="9">Cytoplasm</location>
    </subcellularLocation>
</comment>
<dbReference type="SUPFAM" id="SSF52374">
    <property type="entry name" value="Nucleotidylyl transferase"/>
    <property type="match status" value="1"/>
</dbReference>
<evidence type="ECO:0000256" key="4">
    <source>
        <dbReference type="ARBA" id="ARBA00022741"/>
    </source>
</evidence>
<comment type="catalytic activity">
    <reaction evidence="8 9">
        <text>(R)-4'-phosphopantetheine + ATP + H(+) = 3'-dephospho-CoA + diphosphate</text>
        <dbReference type="Rhea" id="RHEA:19801"/>
        <dbReference type="ChEBI" id="CHEBI:15378"/>
        <dbReference type="ChEBI" id="CHEBI:30616"/>
        <dbReference type="ChEBI" id="CHEBI:33019"/>
        <dbReference type="ChEBI" id="CHEBI:57328"/>
        <dbReference type="ChEBI" id="CHEBI:61723"/>
        <dbReference type="EC" id="2.7.7.3"/>
    </reaction>
</comment>
<feature type="binding site" evidence="9">
    <location>
        <position position="76"/>
    </location>
    <ligand>
        <name>substrate</name>
    </ligand>
</feature>
<dbReference type="EC" id="2.7.7.3" evidence="9"/>
<feature type="binding site" evidence="9">
    <location>
        <begin position="126"/>
        <end position="132"/>
    </location>
    <ligand>
        <name>ATP</name>
        <dbReference type="ChEBI" id="CHEBI:30616"/>
    </ligand>
</feature>
<evidence type="ECO:0000313" key="12">
    <source>
        <dbReference type="Proteomes" id="UP000254797"/>
    </source>
</evidence>
<evidence type="ECO:0000256" key="9">
    <source>
        <dbReference type="HAMAP-Rule" id="MF_00151"/>
    </source>
</evidence>
<dbReference type="RefSeq" id="WP_115246256.1">
    <property type="nucleotide sequence ID" value="NZ_JAIEZX010000048.1"/>
</dbReference>
<feature type="binding site" evidence="9">
    <location>
        <position position="101"/>
    </location>
    <ligand>
        <name>ATP</name>
        <dbReference type="ChEBI" id="CHEBI:30616"/>
    </ligand>
</feature>
<dbReference type="GO" id="GO:0015937">
    <property type="term" value="P:coenzyme A biosynthetic process"/>
    <property type="evidence" value="ECO:0007669"/>
    <property type="project" value="UniProtKB-UniRule"/>
</dbReference>
<evidence type="ECO:0000256" key="2">
    <source>
        <dbReference type="ARBA" id="ARBA00022679"/>
    </source>
</evidence>
<dbReference type="GO" id="GO:0004595">
    <property type="term" value="F:pantetheine-phosphate adenylyltransferase activity"/>
    <property type="evidence" value="ECO:0007669"/>
    <property type="project" value="UniProtKB-UniRule"/>
</dbReference>
<feature type="binding site" evidence="9">
    <location>
        <position position="19"/>
    </location>
    <ligand>
        <name>ATP</name>
        <dbReference type="ChEBI" id="CHEBI:30616"/>
    </ligand>
</feature>
<feature type="binding site" evidence="9">
    <location>
        <position position="90"/>
    </location>
    <ligand>
        <name>substrate</name>
    </ligand>
</feature>
<keyword evidence="7 9" id="KW-0173">Coenzyme A biosynthesis</keyword>
<feature type="binding site" evidence="9">
    <location>
        <position position="43"/>
    </location>
    <ligand>
        <name>substrate</name>
    </ligand>
</feature>
<dbReference type="AlphaFoldDB" id="A0A380JYC3"/>
<dbReference type="Pfam" id="PF01467">
    <property type="entry name" value="CTP_transf_like"/>
    <property type="match status" value="1"/>
</dbReference>
<keyword evidence="4 9" id="KW-0547">Nucleotide-binding</keyword>
<feature type="binding site" evidence="9">
    <location>
        <begin position="11"/>
        <end position="12"/>
    </location>
    <ligand>
        <name>ATP</name>
        <dbReference type="ChEBI" id="CHEBI:30616"/>
    </ligand>
</feature>
<evidence type="ECO:0000256" key="8">
    <source>
        <dbReference type="ARBA" id="ARBA00029346"/>
    </source>
</evidence>
<dbReference type="Gene3D" id="3.40.50.620">
    <property type="entry name" value="HUPs"/>
    <property type="match status" value="1"/>
</dbReference>
<dbReference type="EMBL" id="UHFG01000004">
    <property type="protein sequence ID" value="SUN50252.1"/>
    <property type="molecule type" value="Genomic_DNA"/>
</dbReference>
<dbReference type="InterPro" id="IPR004821">
    <property type="entry name" value="Cyt_trans-like"/>
</dbReference>
<evidence type="ECO:0000256" key="3">
    <source>
        <dbReference type="ARBA" id="ARBA00022695"/>
    </source>
</evidence>
<comment type="subunit">
    <text evidence="9">Homohexamer.</text>
</comment>
<dbReference type="UniPathway" id="UPA00241">
    <property type="reaction ID" value="UER00355"/>
</dbReference>
<evidence type="ECO:0000256" key="1">
    <source>
        <dbReference type="ARBA" id="ARBA00022490"/>
    </source>
</evidence>
<comment type="cofactor">
    <cofactor evidence="9">
        <name>Mg(2+)</name>
        <dbReference type="ChEBI" id="CHEBI:18420"/>
    </cofactor>
</comment>
<feature type="binding site" evidence="9">
    <location>
        <position position="11"/>
    </location>
    <ligand>
        <name>substrate</name>
    </ligand>
</feature>
<dbReference type="Proteomes" id="UP000254797">
    <property type="component" value="Unassembled WGS sequence"/>
</dbReference>
<evidence type="ECO:0000259" key="10">
    <source>
        <dbReference type="Pfam" id="PF01467"/>
    </source>
</evidence>
<keyword evidence="5 9" id="KW-0067">ATP-binding</keyword>
<dbReference type="NCBIfam" id="TIGR01510">
    <property type="entry name" value="coaD_prev_kdtB"/>
    <property type="match status" value="1"/>
</dbReference>
<dbReference type="PRINTS" id="PR01020">
    <property type="entry name" value="LPSBIOSNTHSS"/>
</dbReference>
<dbReference type="PANTHER" id="PTHR21342">
    <property type="entry name" value="PHOSPHOPANTETHEINE ADENYLYLTRANSFERASE"/>
    <property type="match status" value="1"/>
</dbReference>